<dbReference type="InterPro" id="IPR006070">
    <property type="entry name" value="Sua5-like_dom"/>
</dbReference>
<dbReference type="InterPro" id="IPR050156">
    <property type="entry name" value="TC-AMP_synthase_SUA5"/>
</dbReference>
<keyword evidence="8" id="KW-1133">Transmembrane helix</keyword>
<dbReference type="GO" id="GO:0003725">
    <property type="term" value="F:double-stranded RNA binding"/>
    <property type="evidence" value="ECO:0007669"/>
    <property type="project" value="InterPro"/>
</dbReference>
<evidence type="ECO:0000313" key="10">
    <source>
        <dbReference type="Ensembl" id="ENSSANP00000026638.1"/>
    </source>
</evidence>
<proteinExistence type="inferred from homology"/>
<evidence type="ECO:0000256" key="1">
    <source>
        <dbReference type="ARBA" id="ARBA00004496"/>
    </source>
</evidence>
<evidence type="ECO:0000313" key="11">
    <source>
        <dbReference type="Proteomes" id="UP000472260"/>
    </source>
</evidence>
<dbReference type="GO" id="GO:0006450">
    <property type="term" value="P:regulation of translational fidelity"/>
    <property type="evidence" value="ECO:0007669"/>
    <property type="project" value="TreeGrafter"/>
</dbReference>
<protein>
    <recommendedName>
        <fullName evidence="4">Threonylcarbamoyl-AMP synthase</fullName>
        <ecNumber evidence="3">2.7.7.87</ecNumber>
    </recommendedName>
</protein>
<keyword evidence="8" id="KW-0472">Membrane</keyword>
<comment type="subcellular location">
    <subcellularLocation>
        <location evidence="1">Cytoplasm</location>
    </subcellularLocation>
</comment>
<dbReference type="SUPFAM" id="SSF55821">
    <property type="entry name" value="YrdC/RibB"/>
    <property type="match status" value="1"/>
</dbReference>
<keyword evidence="8" id="KW-0812">Transmembrane</keyword>
<reference evidence="10" key="2">
    <citation type="submission" date="2025-09" db="UniProtKB">
        <authorList>
            <consortium name="Ensembl"/>
        </authorList>
    </citation>
    <scope>IDENTIFICATION</scope>
</reference>
<comment type="catalytic activity">
    <reaction evidence="7">
        <text>L-threonine + hydrogencarbonate + ATP = L-threonylcarbamoyladenylate + diphosphate + H2O</text>
        <dbReference type="Rhea" id="RHEA:36407"/>
        <dbReference type="ChEBI" id="CHEBI:15377"/>
        <dbReference type="ChEBI" id="CHEBI:17544"/>
        <dbReference type="ChEBI" id="CHEBI:30616"/>
        <dbReference type="ChEBI" id="CHEBI:33019"/>
        <dbReference type="ChEBI" id="CHEBI:57926"/>
        <dbReference type="ChEBI" id="CHEBI:73682"/>
        <dbReference type="EC" id="2.7.7.87"/>
    </reaction>
</comment>
<dbReference type="Gene3D" id="3.90.870.10">
    <property type="entry name" value="DHBP synthase"/>
    <property type="match status" value="1"/>
</dbReference>
<dbReference type="PANTHER" id="PTHR17490">
    <property type="entry name" value="SUA5"/>
    <property type="match status" value="1"/>
</dbReference>
<dbReference type="Pfam" id="PF01300">
    <property type="entry name" value="Sua5_yciO_yrdC"/>
    <property type="match status" value="1"/>
</dbReference>
<comment type="similarity">
    <text evidence="2">Belongs to the SUA5 family.</text>
</comment>
<dbReference type="AlphaFoldDB" id="A0A671M340"/>
<organism evidence="10 11">
    <name type="scientific">Sinocyclocheilus anshuiensis</name>
    <dbReference type="NCBI Taxonomy" id="1608454"/>
    <lineage>
        <taxon>Eukaryota</taxon>
        <taxon>Metazoa</taxon>
        <taxon>Chordata</taxon>
        <taxon>Craniata</taxon>
        <taxon>Vertebrata</taxon>
        <taxon>Euteleostomi</taxon>
        <taxon>Actinopterygii</taxon>
        <taxon>Neopterygii</taxon>
        <taxon>Teleostei</taxon>
        <taxon>Ostariophysi</taxon>
        <taxon>Cypriniformes</taxon>
        <taxon>Cyprinidae</taxon>
        <taxon>Cyprininae</taxon>
        <taxon>Sinocyclocheilus</taxon>
    </lineage>
</organism>
<evidence type="ECO:0000256" key="3">
    <source>
        <dbReference type="ARBA" id="ARBA00012584"/>
    </source>
</evidence>
<dbReference type="Proteomes" id="UP000472260">
    <property type="component" value="Unassembled WGS sequence"/>
</dbReference>
<dbReference type="InterPro" id="IPR017945">
    <property type="entry name" value="DHBP_synth_RibB-like_a/b_dom"/>
</dbReference>
<feature type="domain" description="YrdC-like" evidence="9">
    <location>
        <begin position="55"/>
        <end position="236"/>
    </location>
</feature>
<dbReference type="GO" id="GO:0000049">
    <property type="term" value="F:tRNA binding"/>
    <property type="evidence" value="ECO:0007669"/>
    <property type="project" value="TreeGrafter"/>
</dbReference>
<evidence type="ECO:0000256" key="6">
    <source>
        <dbReference type="ARBA" id="ARBA00022679"/>
    </source>
</evidence>
<feature type="transmembrane region" description="Helical" evidence="8">
    <location>
        <begin position="12"/>
        <end position="32"/>
    </location>
</feature>
<reference evidence="10" key="1">
    <citation type="submission" date="2025-08" db="UniProtKB">
        <authorList>
            <consortium name="Ensembl"/>
        </authorList>
    </citation>
    <scope>IDENTIFICATION</scope>
</reference>
<evidence type="ECO:0000259" key="9">
    <source>
        <dbReference type="PROSITE" id="PS51163"/>
    </source>
</evidence>
<dbReference type="Ensembl" id="ENSSANT00000028361.1">
    <property type="protein sequence ID" value="ENSSANP00000026638.1"/>
    <property type="gene ID" value="ENSSANG00000013705.1"/>
</dbReference>
<keyword evidence="6" id="KW-0808">Transferase</keyword>
<evidence type="ECO:0000256" key="2">
    <source>
        <dbReference type="ARBA" id="ARBA00007663"/>
    </source>
</evidence>
<dbReference type="GO" id="GO:0061710">
    <property type="term" value="F:L-threonylcarbamoyladenylate synthase"/>
    <property type="evidence" value="ECO:0007669"/>
    <property type="project" value="UniProtKB-EC"/>
</dbReference>
<evidence type="ECO:0000256" key="7">
    <source>
        <dbReference type="ARBA" id="ARBA00048366"/>
    </source>
</evidence>
<name>A0A671M340_9TELE</name>
<evidence type="ECO:0000256" key="4">
    <source>
        <dbReference type="ARBA" id="ARBA00015492"/>
    </source>
</evidence>
<evidence type="ECO:0000256" key="5">
    <source>
        <dbReference type="ARBA" id="ARBA00022490"/>
    </source>
</evidence>
<keyword evidence="11" id="KW-1185">Reference proteome</keyword>
<accession>A0A671M340</accession>
<keyword evidence="5" id="KW-0963">Cytoplasm</keyword>
<sequence>KVTSHFLETLSLVAMLAIFAIICLYGMLASLVNSILSETLIPTTYPCFIANSRETSGLLKIAKSLENNGVCGIPTDTVYALAASCKNPSAIEKIYSIKVHACRKATQYSLTNHQTPVLLSTDPQTFLSGISCIVPKGEWLLKLAKSVILNHFQDSIMIRVPDHTATAHLCEFTGPLAITSANPSGEADSTYHDMICIPLLIITFCSFSGTISILREGCVPALKVRQIFERVKSNML</sequence>
<dbReference type="EC" id="2.7.7.87" evidence="3"/>
<dbReference type="GO" id="GO:0005737">
    <property type="term" value="C:cytoplasm"/>
    <property type="evidence" value="ECO:0007669"/>
    <property type="project" value="UniProtKB-SubCell"/>
</dbReference>
<evidence type="ECO:0000256" key="8">
    <source>
        <dbReference type="SAM" id="Phobius"/>
    </source>
</evidence>
<dbReference type="PROSITE" id="PS51163">
    <property type="entry name" value="YRDC"/>
    <property type="match status" value="1"/>
</dbReference>
<dbReference type="PANTHER" id="PTHR17490:SF14">
    <property type="entry name" value="THREONYLCARBAMOYL-AMP SYNTHASE"/>
    <property type="match status" value="1"/>
</dbReference>